<dbReference type="EMBL" id="AP010803">
    <property type="protein sequence ID" value="BAI96715.1"/>
    <property type="molecule type" value="Genomic_DNA"/>
</dbReference>
<keyword evidence="2" id="KW-0238">DNA-binding</keyword>
<dbReference type="PANTHER" id="PTHR30136:SF33">
    <property type="entry name" value="TRANSCRIPTIONAL REGULATORY PROTEIN"/>
    <property type="match status" value="1"/>
</dbReference>
<feature type="domain" description="IclR-ED" evidence="5">
    <location>
        <begin position="132"/>
        <end position="322"/>
    </location>
</feature>
<dbReference type="Pfam" id="PF09339">
    <property type="entry name" value="HTH_IclR"/>
    <property type="match status" value="1"/>
</dbReference>
<evidence type="ECO:0000313" key="7">
    <source>
        <dbReference type="Proteomes" id="UP000007753"/>
    </source>
</evidence>
<reference evidence="6 7" key="1">
    <citation type="journal article" date="2010" name="J. Bacteriol.">
        <title>Complete genome sequence of the representative gamma-hexachlorocyclohexane-degrading bacterium Sphingobium japonicum UT26.</title>
        <authorList>
            <person name="Nagata Y."/>
            <person name="Ohtsubo Y."/>
            <person name="Endo R."/>
            <person name="Ichikawa N."/>
            <person name="Ankai A."/>
            <person name="Oguchi A."/>
            <person name="Fukui S."/>
            <person name="Fujita N."/>
            <person name="Tsuda M."/>
        </authorList>
    </citation>
    <scope>NUCLEOTIDE SEQUENCE [LARGE SCALE GENOMIC DNA]</scope>
    <source>
        <strain evidence="7">DSM 16413 / CCM 7287 / MTCC 6362 / UT26 / NBRC 101211 / UT26S</strain>
    </source>
</reference>
<dbReference type="HOGENOM" id="CLU_062618_0_0_5"/>
<dbReference type="STRING" id="452662.SJA_C1-18810"/>
<dbReference type="InterPro" id="IPR036388">
    <property type="entry name" value="WH-like_DNA-bd_sf"/>
</dbReference>
<dbReference type="PROSITE" id="PS51078">
    <property type="entry name" value="ICLR_ED"/>
    <property type="match status" value="1"/>
</dbReference>
<evidence type="ECO:0000313" key="6">
    <source>
        <dbReference type="EMBL" id="BAI96715.1"/>
    </source>
</evidence>
<dbReference type="SMART" id="SM00346">
    <property type="entry name" value="HTH_ICLR"/>
    <property type="match status" value="1"/>
</dbReference>
<feature type="domain" description="HTH iclR-type" evidence="4">
    <location>
        <begin position="69"/>
        <end position="131"/>
    </location>
</feature>
<evidence type="ECO:0000259" key="4">
    <source>
        <dbReference type="PROSITE" id="PS51077"/>
    </source>
</evidence>
<dbReference type="GO" id="GO:0003677">
    <property type="term" value="F:DNA binding"/>
    <property type="evidence" value="ECO:0007669"/>
    <property type="project" value="UniProtKB-KW"/>
</dbReference>
<dbReference type="GO" id="GO:0045892">
    <property type="term" value="P:negative regulation of DNA-templated transcription"/>
    <property type="evidence" value="ECO:0007669"/>
    <property type="project" value="TreeGrafter"/>
</dbReference>
<dbReference type="SUPFAM" id="SSF46785">
    <property type="entry name" value="Winged helix' DNA-binding domain"/>
    <property type="match status" value="1"/>
</dbReference>
<organism evidence="6 7">
    <name type="scientific">Sphingobium indicum (strain DSM 16413 / CCM 7287 / MTCC 6362 / UT26 / NBRC 101211 / UT26S)</name>
    <name type="common">Sphingobium japonicum</name>
    <dbReference type="NCBI Taxonomy" id="452662"/>
    <lineage>
        <taxon>Bacteria</taxon>
        <taxon>Pseudomonadati</taxon>
        <taxon>Pseudomonadota</taxon>
        <taxon>Alphaproteobacteria</taxon>
        <taxon>Sphingomonadales</taxon>
        <taxon>Sphingomonadaceae</taxon>
        <taxon>Sphingobium</taxon>
    </lineage>
</organism>
<dbReference type="GO" id="GO:0003700">
    <property type="term" value="F:DNA-binding transcription factor activity"/>
    <property type="evidence" value="ECO:0007669"/>
    <property type="project" value="TreeGrafter"/>
</dbReference>
<dbReference type="SUPFAM" id="SSF55781">
    <property type="entry name" value="GAF domain-like"/>
    <property type="match status" value="1"/>
</dbReference>
<dbReference type="AlphaFoldDB" id="D4Z283"/>
<dbReference type="KEGG" id="sjp:SJA_C1-18810"/>
<dbReference type="RefSeq" id="WP_013040188.1">
    <property type="nucleotide sequence ID" value="NC_014006.1"/>
</dbReference>
<dbReference type="InterPro" id="IPR005471">
    <property type="entry name" value="Tscrpt_reg_IclR_N"/>
</dbReference>
<evidence type="ECO:0000256" key="2">
    <source>
        <dbReference type="ARBA" id="ARBA00023125"/>
    </source>
</evidence>
<gene>
    <name evidence="6" type="ordered locus">SJA_C1-18810</name>
</gene>
<protein>
    <submittedName>
        <fullName evidence="6">IclR-family transcriptional regulator</fullName>
    </submittedName>
</protein>
<accession>D4Z283</accession>
<evidence type="ECO:0000256" key="3">
    <source>
        <dbReference type="ARBA" id="ARBA00023163"/>
    </source>
</evidence>
<dbReference type="eggNOG" id="COG1414">
    <property type="taxonomic scope" value="Bacteria"/>
</dbReference>
<dbReference type="GeneID" id="29275824"/>
<dbReference type="InterPro" id="IPR050707">
    <property type="entry name" value="HTH_MetabolicPath_Reg"/>
</dbReference>
<dbReference type="Gene3D" id="1.10.10.10">
    <property type="entry name" value="Winged helix-like DNA-binding domain superfamily/Winged helix DNA-binding domain"/>
    <property type="match status" value="1"/>
</dbReference>
<keyword evidence="3" id="KW-0804">Transcription</keyword>
<evidence type="ECO:0000256" key="1">
    <source>
        <dbReference type="ARBA" id="ARBA00023015"/>
    </source>
</evidence>
<proteinExistence type="predicted"/>
<keyword evidence="7" id="KW-1185">Reference proteome</keyword>
<keyword evidence="1" id="KW-0805">Transcription regulation</keyword>
<dbReference type="InterPro" id="IPR014757">
    <property type="entry name" value="Tscrpt_reg_IclR_C"/>
</dbReference>
<dbReference type="InterPro" id="IPR029016">
    <property type="entry name" value="GAF-like_dom_sf"/>
</dbReference>
<sequence>MARSGQRTIATAVGAAKKPREIKTRKATIQPIGNDISAQRIGAEAGDPQARRLSPIVPVKRKVTDCQIINSLARGLKVLTAFGPDDIALSNKDLAVRTGLPKPTISRLTNTLVRLNFLAQDGETGGYRLGEATLTLGLSATASVDLPHIARPFMRAFAEEHNVGVSLGVRDGLEIRALAYSLSDLYNSSDGSPGAHLALYARQPLGASGIGYALLAAMTPPERATVLEQLAAQAGNVGWPNMERRIQFAIEDINRYGYCASIREWDRTINCAATPVAFSTKGIPLSLACVAPLSMLPENRIRNVIGPALVDLKQTIRDAFHEQGGR</sequence>
<dbReference type="Pfam" id="PF01614">
    <property type="entry name" value="IclR_C"/>
    <property type="match status" value="1"/>
</dbReference>
<dbReference type="InterPro" id="IPR036390">
    <property type="entry name" value="WH_DNA-bd_sf"/>
</dbReference>
<dbReference type="PROSITE" id="PS51077">
    <property type="entry name" value="HTH_ICLR"/>
    <property type="match status" value="1"/>
</dbReference>
<evidence type="ECO:0000259" key="5">
    <source>
        <dbReference type="PROSITE" id="PS51078"/>
    </source>
</evidence>
<dbReference type="PANTHER" id="PTHR30136">
    <property type="entry name" value="HELIX-TURN-HELIX TRANSCRIPTIONAL REGULATOR, ICLR FAMILY"/>
    <property type="match status" value="1"/>
</dbReference>
<dbReference type="Gene3D" id="3.30.450.40">
    <property type="match status" value="1"/>
</dbReference>
<name>D4Z283_SPHIU</name>
<dbReference type="Proteomes" id="UP000007753">
    <property type="component" value="Chromosome 1"/>
</dbReference>